<dbReference type="Gene3D" id="1.20.5.110">
    <property type="match status" value="1"/>
</dbReference>
<reference evidence="2 3" key="1">
    <citation type="journal article" date="2020" name="Mol. Biol. Evol.">
        <title>Interspecific Gene Flow and the Evolution of Specialization in Black and White Rhinoceros.</title>
        <authorList>
            <person name="Moodley Y."/>
            <person name="Westbury M.V."/>
            <person name="Russo I.M."/>
            <person name="Gopalakrishnan S."/>
            <person name="Rakotoarivelo A."/>
            <person name="Olsen R.A."/>
            <person name="Prost S."/>
            <person name="Tunstall T."/>
            <person name="Ryder O.A."/>
            <person name="Dalen L."/>
            <person name="Bruford M.W."/>
        </authorList>
    </citation>
    <scope>NUCLEOTIDE SEQUENCE [LARGE SCALE GENOMIC DNA]</scope>
    <source>
        <strain evidence="2">SBR-YM</strain>
        <tissue evidence="2">Skin</tissue>
    </source>
</reference>
<feature type="coiled-coil region" evidence="1">
    <location>
        <begin position="4"/>
        <end position="31"/>
    </location>
</feature>
<keyword evidence="3" id="KW-1185">Reference proteome</keyword>
<dbReference type="Proteomes" id="UP000551758">
    <property type="component" value="Unassembled WGS sequence"/>
</dbReference>
<keyword evidence="1" id="KW-0175">Coiled coil</keyword>
<sequence>MAEDADMRNELEEMQRRADQLADESLESTRRMLQLVEEILYPSMPFSLVLLVLPKSNPIILIKAVSKTVEPNSKDAGIRTLVMLDEQGGQRQQSTAMHPLGQCIVISLFLFQIPFHVVISPVLLETQKKFIPHCHPFVLTRTTRSCRRRHEPYQPRHEGGREKFKRFREMLWPFHMSLTTGTH</sequence>
<evidence type="ECO:0008006" key="4">
    <source>
        <dbReference type="Google" id="ProtNLM"/>
    </source>
</evidence>
<gene>
    <name evidence="2" type="ORF">HPG69_008607</name>
</gene>
<evidence type="ECO:0000313" key="2">
    <source>
        <dbReference type="EMBL" id="KAF5924933.1"/>
    </source>
</evidence>
<dbReference type="AlphaFoldDB" id="A0A7J7FA51"/>
<accession>A0A7J7FA51</accession>
<proteinExistence type="predicted"/>
<dbReference type="EMBL" id="JACDTQ010000823">
    <property type="protein sequence ID" value="KAF5924933.1"/>
    <property type="molecule type" value="Genomic_DNA"/>
</dbReference>
<protein>
    <recommendedName>
        <fullName evidence="4">Synaptosomal-associated protein 25</fullName>
    </recommendedName>
</protein>
<comment type="caution">
    <text evidence="2">The sequence shown here is derived from an EMBL/GenBank/DDBJ whole genome shotgun (WGS) entry which is preliminary data.</text>
</comment>
<organism evidence="2 3">
    <name type="scientific">Diceros bicornis minor</name>
    <name type="common">South-central black rhinoceros</name>
    <dbReference type="NCBI Taxonomy" id="77932"/>
    <lineage>
        <taxon>Eukaryota</taxon>
        <taxon>Metazoa</taxon>
        <taxon>Chordata</taxon>
        <taxon>Craniata</taxon>
        <taxon>Vertebrata</taxon>
        <taxon>Euteleostomi</taxon>
        <taxon>Mammalia</taxon>
        <taxon>Eutheria</taxon>
        <taxon>Laurasiatheria</taxon>
        <taxon>Perissodactyla</taxon>
        <taxon>Rhinocerotidae</taxon>
        <taxon>Diceros</taxon>
    </lineage>
</organism>
<evidence type="ECO:0000313" key="3">
    <source>
        <dbReference type="Proteomes" id="UP000551758"/>
    </source>
</evidence>
<evidence type="ECO:0000256" key="1">
    <source>
        <dbReference type="SAM" id="Coils"/>
    </source>
</evidence>
<name>A0A7J7FA51_DICBM</name>